<sequence>MFVPISAATDSSLTSVAAAVEQESAMSQEGDAPTTLGADSVSDEENHTAENSVDESDEENEPTNGDNSVPGPPSTTIQILRTTRLLFGPPVGSEDEPGSKVRQLLRLCIAPPDDSPCPYQAPRWPMECQVSPGRVLHIDNPPKSQELLYVASGYEPCPQPVGEDEGTVVYQYLPTSAVNYFCRSSWDGRGVQDEVVYPSLPAPLPADTTLKFDSRFESGNLAKAIRISECFYELHLRSDLYTGRHTQWYYFSVENMRTDLTYRFSIVNLSKKDSLYKHGLRPLMYSEREAEETGLGWIRSGFNIAYYRNTCYEDDDSDDGGRSYTLTFNVKFDQEGDRCYFAHCYPYTYTQLQDFLATIQEDPFRASVCRQRIFCLSQAGNQVYMLTITERWPTLTPEEKKPVIFLTARVHPGETPSSWIMQGIIDYLTSQEHSAQVLREKFIFKIIPMLNPDGVIVGNYRCSLSGKDLNRQYRVVVKDAFPIIWHVKTFLRRLVYIFWQPVAA</sequence>
<dbReference type="GO" id="GO:0004181">
    <property type="term" value="F:metallocarboxypeptidase activity"/>
    <property type="evidence" value="ECO:0007669"/>
    <property type="project" value="InterPro"/>
</dbReference>
<dbReference type="InterPro" id="IPR000834">
    <property type="entry name" value="Peptidase_M14"/>
</dbReference>
<protein>
    <recommendedName>
        <fullName evidence="5">Peptidase M14 domain-containing protein</fullName>
    </recommendedName>
</protein>
<dbReference type="Pfam" id="PF18027">
    <property type="entry name" value="Pepdidase_M14_N"/>
    <property type="match status" value="1"/>
</dbReference>
<dbReference type="Proteomes" id="UP000678499">
    <property type="component" value="Unassembled WGS sequence"/>
</dbReference>
<evidence type="ECO:0000256" key="2">
    <source>
        <dbReference type="ARBA" id="ARBA00005988"/>
    </source>
</evidence>
<dbReference type="PANTHER" id="PTHR12756:SF45">
    <property type="entry name" value="CYTOSOLIC CARBOXYPEPTIDASE NNA1"/>
    <property type="match status" value="1"/>
</dbReference>
<dbReference type="GO" id="GO:0008270">
    <property type="term" value="F:zinc ion binding"/>
    <property type="evidence" value="ECO:0007669"/>
    <property type="project" value="InterPro"/>
</dbReference>
<gene>
    <name evidence="6" type="ORF">NMOB1V02_LOCUS2327</name>
</gene>
<accession>A0A7R9G9U9</accession>
<proteinExistence type="inferred from homology"/>
<dbReference type="GO" id="GO:0006508">
    <property type="term" value="P:proteolysis"/>
    <property type="evidence" value="ECO:0007669"/>
    <property type="project" value="InterPro"/>
</dbReference>
<feature type="compositionally biased region" description="Acidic residues" evidence="4">
    <location>
        <begin position="52"/>
        <end position="61"/>
    </location>
</feature>
<reference evidence="6" key="1">
    <citation type="submission" date="2020-11" db="EMBL/GenBank/DDBJ databases">
        <authorList>
            <person name="Tran Van P."/>
        </authorList>
    </citation>
    <scope>NUCLEOTIDE SEQUENCE</scope>
</reference>
<dbReference type="EMBL" id="CAJPEX010000256">
    <property type="protein sequence ID" value="CAG0914648.1"/>
    <property type="molecule type" value="Genomic_DNA"/>
</dbReference>
<dbReference type="Gene3D" id="2.60.40.3120">
    <property type="match status" value="1"/>
</dbReference>
<evidence type="ECO:0000313" key="6">
    <source>
        <dbReference type="EMBL" id="CAD7274496.1"/>
    </source>
</evidence>
<dbReference type="PANTHER" id="PTHR12756">
    <property type="entry name" value="CYTOSOLIC CARBOXYPEPTIDASE"/>
    <property type="match status" value="1"/>
</dbReference>
<dbReference type="EMBL" id="OA882293">
    <property type="protein sequence ID" value="CAD7274496.1"/>
    <property type="molecule type" value="Genomic_DNA"/>
</dbReference>
<dbReference type="Pfam" id="PF00246">
    <property type="entry name" value="Peptidase_M14"/>
    <property type="match status" value="1"/>
</dbReference>
<organism evidence="6">
    <name type="scientific">Notodromas monacha</name>
    <dbReference type="NCBI Taxonomy" id="399045"/>
    <lineage>
        <taxon>Eukaryota</taxon>
        <taxon>Metazoa</taxon>
        <taxon>Ecdysozoa</taxon>
        <taxon>Arthropoda</taxon>
        <taxon>Crustacea</taxon>
        <taxon>Oligostraca</taxon>
        <taxon>Ostracoda</taxon>
        <taxon>Podocopa</taxon>
        <taxon>Podocopida</taxon>
        <taxon>Cypridocopina</taxon>
        <taxon>Cypridoidea</taxon>
        <taxon>Cyprididae</taxon>
        <taxon>Notodromas</taxon>
    </lineage>
</organism>
<evidence type="ECO:0000313" key="7">
    <source>
        <dbReference type="Proteomes" id="UP000678499"/>
    </source>
</evidence>
<evidence type="ECO:0000256" key="1">
    <source>
        <dbReference type="ARBA" id="ARBA00001947"/>
    </source>
</evidence>
<evidence type="ECO:0000259" key="5">
    <source>
        <dbReference type="PROSITE" id="PS52035"/>
    </source>
</evidence>
<evidence type="ECO:0000256" key="3">
    <source>
        <dbReference type="PROSITE-ProRule" id="PRU01379"/>
    </source>
</evidence>
<dbReference type="SUPFAM" id="SSF53187">
    <property type="entry name" value="Zn-dependent exopeptidases"/>
    <property type="match status" value="1"/>
</dbReference>
<dbReference type="Gene3D" id="3.40.630.10">
    <property type="entry name" value="Zn peptidases"/>
    <property type="match status" value="1"/>
</dbReference>
<comment type="cofactor">
    <cofactor evidence="1">
        <name>Zn(2+)</name>
        <dbReference type="ChEBI" id="CHEBI:29105"/>
    </cofactor>
</comment>
<dbReference type="InterPro" id="IPR040626">
    <property type="entry name" value="Pepdidase_M14_N"/>
</dbReference>
<feature type="domain" description="Peptidase M14" evidence="5">
    <location>
        <begin position="345"/>
        <end position="504"/>
    </location>
</feature>
<dbReference type="PROSITE" id="PS52035">
    <property type="entry name" value="PEPTIDASE_M14"/>
    <property type="match status" value="1"/>
</dbReference>
<feature type="region of interest" description="Disordered" evidence="4">
    <location>
        <begin position="1"/>
        <end position="75"/>
    </location>
</feature>
<dbReference type="InterPro" id="IPR050821">
    <property type="entry name" value="Cytosolic_carboxypeptidase"/>
</dbReference>
<dbReference type="OrthoDB" id="10253041at2759"/>
<name>A0A7R9G9U9_9CRUS</name>
<comment type="caution">
    <text evidence="3">Lacks conserved residue(s) required for the propagation of feature annotation.</text>
</comment>
<comment type="similarity">
    <text evidence="2 3">Belongs to the peptidase M14 family.</text>
</comment>
<keyword evidence="7" id="KW-1185">Reference proteome</keyword>
<dbReference type="AlphaFoldDB" id="A0A7R9G9U9"/>
<evidence type="ECO:0000256" key="4">
    <source>
        <dbReference type="SAM" id="MobiDB-lite"/>
    </source>
</evidence>